<gene>
    <name evidence="2" type="ORF">F2P81_023845</name>
</gene>
<evidence type="ECO:0000313" key="2">
    <source>
        <dbReference type="EMBL" id="KAF0023215.1"/>
    </source>
</evidence>
<evidence type="ECO:0000256" key="1">
    <source>
        <dbReference type="SAM" id="MobiDB-lite"/>
    </source>
</evidence>
<dbReference type="Proteomes" id="UP000438429">
    <property type="component" value="Unassembled WGS sequence"/>
</dbReference>
<organism evidence="2 3">
    <name type="scientific">Scophthalmus maximus</name>
    <name type="common">Turbot</name>
    <name type="synonym">Psetta maxima</name>
    <dbReference type="NCBI Taxonomy" id="52904"/>
    <lineage>
        <taxon>Eukaryota</taxon>
        <taxon>Metazoa</taxon>
        <taxon>Chordata</taxon>
        <taxon>Craniata</taxon>
        <taxon>Vertebrata</taxon>
        <taxon>Euteleostomi</taxon>
        <taxon>Actinopterygii</taxon>
        <taxon>Neopterygii</taxon>
        <taxon>Teleostei</taxon>
        <taxon>Neoteleostei</taxon>
        <taxon>Acanthomorphata</taxon>
        <taxon>Carangaria</taxon>
        <taxon>Pleuronectiformes</taxon>
        <taxon>Pleuronectoidei</taxon>
        <taxon>Scophthalmidae</taxon>
        <taxon>Scophthalmus</taxon>
    </lineage>
</organism>
<name>A0A6A4RSR3_SCOMX</name>
<protein>
    <submittedName>
        <fullName evidence="2">Uncharacterized protein</fullName>
    </submittedName>
</protein>
<dbReference type="AlphaFoldDB" id="A0A6A4RSR3"/>
<sequence>MWMRVRSHGECGRAVRLSTLEPRHRERSSGPASMWKLIDSSERRKCVCDEELEGRAPDRGGPGLEDAFHRSANGSRANQA</sequence>
<feature type="region of interest" description="Disordered" evidence="1">
    <location>
        <begin position="52"/>
        <end position="80"/>
    </location>
</feature>
<evidence type="ECO:0000313" key="3">
    <source>
        <dbReference type="Proteomes" id="UP000438429"/>
    </source>
</evidence>
<accession>A0A6A4RSR3</accession>
<comment type="caution">
    <text evidence="2">The sequence shown here is derived from an EMBL/GenBank/DDBJ whole genome shotgun (WGS) entry which is preliminary data.</text>
</comment>
<reference evidence="2 3" key="1">
    <citation type="submission" date="2019-06" db="EMBL/GenBank/DDBJ databases">
        <title>Draft genomes of female and male turbot (Scophthalmus maximus).</title>
        <authorList>
            <person name="Xu H."/>
            <person name="Xu X.-W."/>
            <person name="Shao C."/>
            <person name="Chen S."/>
        </authorList>
    </citation>
    <scope>NUCLEOTIDE SEQUENCE [LARGE SCALE GENOMIC DNA]</scope>
    <source>
        <strain evidence="2">Ysfricsl-2016a</strain>
        <tissue evidence="2">Blood</tissue>
    </source>
</reference>
<dbReference type="EMBL" id="VEVO01000022">
    <property type="protein sequence ID" value="KAF0023215.1"/>
    <property type="molecule type" value="Genomic_DNA"/>
</dbReference>
<proteinExistence type="predicted"/>